<dbReference type="GO" id="GO:0016878">
    <property type="term" value="F:acid-thiol ligase activity"/>
    <property type="evidence" value="ECO:0007669"/>
    <property type="project" value="UniProtKB-ARBA"/>
</dbReference>
<evidence type="ECO:0000259" key="4">
    <source>
        <dbReference type="Pfam" id="PF13193"/>
    </source>
</evidence>
<name>H0R2F3_9ACTN</name>
<dbReference type="Gene3D" id="3.40.50.12780">
    <property type="entry name" value="N-terminal domain of ligase-like"/>
    <property type="match status" value="1"/>
</dbReference>
<comment type="caution">
    <text evidence="5">The sequence shown here is derived from an EMBL/GenBank/DDBJ whole genome shotgun (WGS) entry which is preliminary data.</text>
</comment>
<dbReference type="RefSeq" id="WP_007318589.1">
    <property type="nucleotide sequence ID" value="NZ_BAEH01000077.1"/>
</dbReference>
<dbReference type="PANTHER" id="PTHR43767">
    <property type="entry name" value="LONG-CHAIN-FATTY-ACID--COA LIGASE"/>
    <property type="match status" value="1"/>
</dbReference>
<evidence type="ECO:0000256" key="1">
    <source>
        <dbReference type="ARBA" id="ARBA00006432"/>
    </source>
</evidence>
<dbReference type="SUPFAM" id="SSF56801">
    <property type="entry name" value="Acetyl-CoA synthetase-like"/>
    <property type="match status" value="1"/>
</dbReference>
<evidence type="ECO:0000313" key="6">
    <source>
        <dbReference type="Proteomes" id="UP000035034"/>
    </source>
</evidence>
<protein>
    <submittedName>
        <fullName evidence="5">Putative fatty-acid--CoA ligase</fullName>
    </submittedName>
</protein>
<dbReference type="AlphaFoldDB" id="H0R2F3"/>
<dbReference type="InterPro" id="IPR000873">
    <property type="entry name" value="AMP-dep_synth/lig_dom"/>
</dbReference>
<gene>
    <name evidence="5" type="ORF">GOEFS_077_00460</name>
</gene>
<keyword evidence="2 5" id="KW-0436">Ligase</keyword>
<dbReference type="InterPro" id="IPR020845">
    <property type="entry name" value="AMP-binding_CS"/>
</dbReference>
<dbReference type="InterPro" id="IPR050237">
    <property type="entry name" value="ATP-dep_AMP-bd_enzyme"/>
</dbReference>
<dbReference type="Proteomes" id="UP000035034">
    <property type="component" value="Unassembled WGS sequence"/>
</dbReference>
<feature type="domain" description="AMP-binding enzyme C-terminal" evidence="4">
    <location>
        <begin position="442"/>
        <end position="517"/>
    </location>
</feature>
<dbReference type="Gene3D" id="3.30.300.30">
    <property type="match status" value="1"/>
</dbReference>
<dbReference type="PANTHER" id="PTHR43767:SF1">
    <property type="entry name" value="NONRIBOSOMAL PEPTIDE SYNTHASE PES1 (EUROFUNG)-RELATED"/>
    <property type="match status" value="1"/>
</dbReference>
<accession>H0R2F3</accession>
<dbReference type="InterPro" id="IPR025110">
    <property type="entry name" value="AMP-bd_C"/>
</dbReference>
<dbReference type="OrthoDB" id="9803968at2"/>
<dbReference type="NCBIfam" id="NF005857">
    <property type="entry name" value="PRK07786.1"/>
    <property type="match status" value="1"/>
</dbReference>
<comment type="similarity">
    <text evidence="1">Belongs to the ATP-dependent AMP-binding enzyme family.</text>
</comment>
<dbReference type="FunFam" id="3.30.300.30:FF:000008">
    <property type="entry name" value="2,3-dihydroxybenzoate-AMP ligase"/>
    <property type="match status" value="1"/>
</dbReference>
<dbReference type="STRING" id="1077974.GOEFS_077_00460"/>
<dbReference type="InterPro" id="IPR042099">
    <property type="entry name" value="ANL_N_sf"/>
</dbReference>
<evidence type="ECO:0000313" key="5">
    <source>
        <dbReference type="EMBL" id="GAB19254.1"/>
    </source>
</evidence>
<evidence type="ECO:0000259" key="3">
    <source>
        <dbReference type="Pfam" id="PF00501"/>
    </source>
</evidence>
<dbReference type="eggNOG" id="COG0318">
    <property type="taxonomic scope" value="Bacteria"/>
</dbReference>
<dbReference type="EMBL" id="BAEH01000077">
    <property type="protein sequence ID" value="GAB19254.1"/>
    <property type="molecule type" value="Genomic_DNA"/>
</dbReference>
<reference evidence="5 6" key="1">
    <citation type="submission" date="2011-12" db="EMBL/GenBank/DDBJ databases">
        <title>Whole genome shotgun sequence of Gordonia effusa NBRC 100432.</title>
        <authorList>
            <person name="Yoshida I."/>
            <person name="Takarada H."/>
            <person name="Hosoyama A."/>
            <person name="Tsuchikane K."/>
            <person name="Katsumata H."/>
            <person name="Yamazaki S."/>
            <person name="Fujita N."/>
        </authorList>
    </citation>
    <scope>NUCLEOTIDE SEQUENCE [LARGE SCALE GENOMIC DNA]</scope>
    <source>
        <strain evidence="5 6">NBRC 100432</strain>
    </source>
</reference>
<organism evidence="5 6">
    <name type="scientific">Gordonia effusa NBRC 100432</name>
    <dbReference type="NCBI Taxonomy" id="1077974"/>
    <lineage>
        <taxon>Bacteria</taxon>
        <taxon>Bacillati</taxon>
        <taxon>Actinomycetota</taxon>
        <taxon>Actinomycetes</taxon>
        <taxon>Mycobacteriales</taxon>
        <taxon>Gordoniaceae</taxon>
        <taxon>Gordonia</taxon>
    </lineage>
</organism>
<keyword evidence="6" id="KW-1185">Reference proteome</keyword>
<proteinExistence type="inferred from homology"/>
<dbReference type="Pfam" id="PF00501">
    <property type="entry name" value="AMP-binding"/>
    <property type="match status" value="1"/>
</dbReference>
<evidence type="ECO:0000256" key="2">
    <source>
        <dbReference type="ARBA" id="ARBA00022598"/>
    </source>
</evidence>
<dbReference type="Pfam" id="PF13193">
    <property type="entry name" value="AMP-binding_C"/>
    <property type="match status" value="1"/>
</dbReference>
<sequence>MTSTIDIATNLNAEPLRSRRNHWNNQVRRHAAMIGNEPALRFMGKTTSWSELDRRATGFAAALARRGVAFGDRILIIMLNRSEYVEAVLGANLIGAIPVPVNFRMSPAEVGFLVADSGARWILTETMLAPLADGVKAATGAVDEIIEVTAPGAPAGDGHLDYEALVAEDSSDLPVVDIPEETTALIMYTSGTTGKPKGAMLSHQNLQAQAVTCMHALSTQHNDIGACVAPMFHIAALGAMTPLFYVGALTVIHPLGAFDPDAMLDVIEAEKITSIFLVPAQWQAVCAAQQARPRALNLRVISWGAAPASDTVLNAMNETFPDAMNVAVFGQTEMSPITCVLEGKDALRKIGSVGRVAPSVTARIVDPTMADVPDGEVGEIVYRGPGMMSGYWQNPQGTADAFAGGWFHSGDLVRRDSEGFIYVVDRAKDMIISGGENIYCAEVENVLFGHPRIAEAAVIGRAHEKWGEVPVAVVVVADGGDLTIADIEPYLNENLARYKHPKEIVIVDELPRNAGGKVVKPTLRNSYGSKDAGLAN</sequence>
<dbReference type="NCBIfam" id="NF004837">
    <property type="entry name" value="PRK06187.1"/>
    <property type="match status" value="1"/>
</dbReference>
<feature type="domain" description="AMP-dependent synthetase/ligase" evidence="3">
    <location>
        <begin position="28"/>
        <end position="392"/>
    </location>
</feature>
<dbReference type="InterPro" id="IPR045851">
    <property type="entry name" value="AMP-bd_C_sf"/>
</dbReference>
<dbReference type="PROSITE" id="PS00455">
    <property type="entry name" value="AMP_BINDING"/>
    <property type="match status" value="1"/>
</dbReference>